<accession>A0A137PHB6</accession>
<dbReference type="PANTHER" id="PTHR10535">
    <property type="entry name" value="DNA-DIRECTED RNA POLYMERASES I, II, AND III SUBUNIT RPABC1"/>
    <property type="match status" value="1"/>
</dbReference>
<dbReference type="OrthoDB" id="248779at2759"/>
<dbReference type="InterPro" id="IPR000783">
    <property type="entry name" value="RNA_pol_subH/Rpb5_C"/>
</dbReference>
<feature type="domain" description="RNA polymerase Rpb5 N-terminal" evidence="7">
    <location>
        <begin position="25"/>
        <end position="99"/>
    </location>
</feature>
<dbReference type="SUPFAM" id="SSF55287">
    <property type="entry name" value="RPB5-like RNA polymerase subunit"/>
    <property type="match status" value="1"/>
</dbReference>
<proteinExistence type="inferred from homology"/>
<name>A0A137PHB6_CONC2</name>
<dbReference type="GO" id="GO:0006366">
    <property type="term" value="P:transcription by RNA polymerase II"/>
    <property type="evidence" value="ECO:0007669"/>
    <property type="project" value="TreeGrafter"/>
</dbReference>
<dbReference type="PANTHER" id="PTHR10535:SF0">
    <property type="entry name" value="DNA-DIRECTED RNA POLYMERASES I, II, AND III SUBUNIT RPABC1"/>
    <property type="match status" value="1"/>
</dbReference>
<reference evidence="8 9" key="1">
    <citation type="journal article" date="2015" name="Genome Biol. Evol.">
        <title>Phylogenomic analyses indicate that early fungi evolved digesting cell walls of algal ancestors of land plants.</title>
        <authorList>
            <person name="Chang Y."/>
            <person name="Wang S."/>
            <person name="Sekimoto S."/>
            <person name="Aerts A.L."/>
            <person name="Choi C."/>
            <person name="Clum A."/>
            <person name="LaButti K.M."/>
            <person name="Lindquist E.A."/>
            <person name="Yee Ngan C."/>
            <person name="Ohm R.A."/>
            <person name="Salamov A.A."/>
            <person name="Grigoriev I.V."/>
            <person name="Spatafora J.W."/>
            <person name="Berbee M.L."/>
        </authorList>
    </citation>
    <scope>NUCLEOTIDE SEQUENCE [LARGE SCALE GENOMIC DNA]</scope>
    <source>
        <strain evidence="8 9">NRRL 28638</strain>
    </source>
</reference>
<feature type="domain" description="RNA polymerase subunit H/Rpb5 C-terminal" evidence="6">
    <location>
        <begin position="144"/>
        <end position="214"/>
    </location>
</feature>
<evidence type="ECO:0000256" key="4">
    <source>
        <dbReference type="ARBA" id="ARBA00023242"/>
    </source>
</evidence>
<comment type="similarity">
    <text evidence="5">Belongs to the archaeal Rpo5/eukaryotic RPB5 RNA polymerase subunit family.</text>
</comment>
<dbReference type="STRING" id="796925.A0A137PHB6"/>
<keyword evidence="8" id="KW-0240">DNA-directed RNA polymerase</keyword>
<dbReference type="GO" id="GO:0005736">
    <property type="term" value="C:RNA polymerase I complex"/>
    <property type="evidence" value="ECO:0007669"/>
    <property type="project" value="TreeGrafter"/>
</dbReference>
<dbReference type="InterPro" id="IPR005571">
    <property type="entry name" value="RNA_pol_Rpb5_N"/>
</dbReference>
<dbReference type="Gene3D" id="3.40.1340.10">
    <property type="entry name" value="RNA polymerase, Rpb5, N-terminal domain"/>
    <property type="match status" value="1"/>
</dbReference>
<gene>
    <name evidence="8" type="ORF">CONCODRAFT_2597</name>
</gene>
<dbReference type="GO" id="GO:0005666">
    <property type="term" value="C:RNA polymerase III complex"/>
    <property type="evidence" value="ECO:0007669"/>
    <property type="project" value="TreeGrafter"/>
</dbReference>
<dbReference type="GO" id="GO:0003677">
    <property type="term" value="F:DNA binding"/>
    <property type="evidence" value="ECO:0007669"/>
    <property type="project" value="InterPro"/>
</dbReference>
<dbReference type="GO" id="GO:0042797">
    <property type="term" value="P:tRNA transcription by RNA polymerase III"/>
    <property type="evidence" value="ECO:0007669"/>
    <property type="project" value="TreeGrafter"/>
</dbReference>
<dbReference type="Pfam" id="PF01191">
    <property type="entry name" value="RNA_pol_Rpb5_C"/>
    <property type="match status" value="1"/>
</dbReference>
<dbReference type="Proteomes" id="UP000070444">
    <property type="component" value="Unassembled WGS sequence"/>
</dbReference>
<evidence type="ECO:0000256" key="5">
    <source>
        <dbReference type="ARBA" id="ARBA00025765"/>
    </source>
</evidence>
<keyword evidence="9" id="KW-1185">Reference proteome</keyword>
<dbReference type="Gene3D" id="3.90.940.20">
    <property type="entry name" value="RPB5-like RNA polymerase subunit"/>
    <property type="match status" value="1"/>
</dbReference>
<dbReference type="Pfam" id="PF03871">
    <property type="entry name" value="RNA_pol_Rpb5_N"/>
    <property type="match status" value="1"/>
</dbReference>
<evidence type="ECO:0000256" key="3">
    <source>
        <dbReference type="ARBA" id="ARBA00023163"/>
    </source>
</evidence>
<dbReference type="SUPFAM" id="SSF53036">
    <property type="entry name" value="Eukaryotic RPB5 N-terminal domain"/>
    <property type="match status" value="1"/>
</dbReference>
<evidence type="ECO:0000259" key="6">
    <source>
        <dbReference type="Pfam" id="PF01191"/>
    </source>
</evidence>
<evidence type="ECO:0000313" key="8">
    <source>
        <dbReference type="EMBL" id="KXN74393.1"/>
    </source>
</evidence>
<organism evidence="8 9">
    <name type="scientific">Conidiobolus coronatus (strain ATCC 28846 / CBS 209.66 / NRRL 28638)</name>
    <name type="common">Delacroixia coronata</name>
    <dbReference type="NCBI Taxonomy" id="796925"/>
    <lineage>
        <taxon>Eukaryota</taxon>
        <taxon>Fungi</taxon>
        <taxon>Fungi incertae sedis</taxon>
        <taxon>Zoopagomycota</taxon>
        <taxon>Entomophthoromycotina</taxon>
        <taxon>Entomophthoromycetes</taxon>
        <taxon>Entomophthorales</taxon>
        <taxon>Ancylistaceae</taxon>
        <taxon>Conidiobolus</taxon>
    </lineage>
</organism>
<dbReference type="GO" id="GO:0003899">
    <property type="term" value="F:DNA-directed RNA polymerase activity"/>
    <property type="evidence" value="ECO:0007669"/>
    <property type="project" value="InterPro"/>
</dbReference>
<dbReference type="InterPro" id="IPR014381">
    <property type="entry name" value="Arch_Rpo5/euc_Rpb5"/>
</dbReference>
<dbReference type="AlphaFoldDB" id="A0A137PHB6"/>
<dbReference type="EMBL" id="KQ964424">
    <property type="protein sequence ID" value="KXN74393.1"/>
    <property type="molecule type" value="Genomic_DNA"/>
</dbReference>
<protein>
    <recommendedName>
        <fullName evidence="2">DNA-directed RNA polymerases I, II, and III subunit RPABC1</fullName>
    </recommendedName>
</protein>
<keyword evidence="3" id="KW-0804">Transcription</keyword>
<sequence length="226" mass="26016">MNKELTIIRSEAEDYLLVLRKRYLNVLQMIKDRGYQLVTGVYENIELKDFTKMVVVANCVERDRLNLLATDTNDNGVYIFFPNDSNIGISSLYKLFRKMSERGCKHGIFINNGKITSASMIAINQSAPKMKIELFDEEFFDLCVIHHELVPEHQILSTEEKDNFLKKHPLPYNNLPIILSCDPVARYYGIEKGQIVKIKRVSLLGGVTDYYRICVNSNLMSLSDSH</sequence>
<dbReference type="PROSITE" id="PS01110">
    <property type="entry name" value="RNA_POL_H_23KD"/>
    <property type="match status" value="1"/>
</dbReference>
<evidence type="ECO:0000313" key="9">
    <source>
        <dbReference type="Proteomes" id="UP000070444"/>
    </source>
</evidence>
<evidence type="ECO:0000259" key="7">
    <source>
        <dbReference type="Pfam" id="PF03871"/>
    </source>
</evidence>
<keyword evidence="4" id="KW-0539">Nucleus</keyword>
<evidence type="ECO:0000256" key="2">
    <source>
        <dbReference type="ARBA" id="ARBA00020809"/>
    </source>
</evidence>
<dbReference type="GO" id="GO:0005665">
    <property type="term" value="C:RNA polymerase II, core complex"/>
    <property type="evidence" value="ECO:0007669"/>
    <property type="project" value="TreeGrafter"/>
</dbReference>
<comment type="subcellular location">
    <subcellularLocation>
        <location evidence="1">Nucleus</location>
    </subcellularLocation>
</comment>
<dbReference type="PIRSF" id="PIRSF000747">
    <property type="entry name" value="RPB5"/>
    <property type="match status" value="1"/>
</dbReference>
<evidence type="ECO:0000256" key="1">
    <source>
        <dbReference type="ARBA" id="ARBA00004123"/>
    </source>
</evidence>
<dbReference type="InterPro" id="IPR020608">
    <property type="entry name" value="RNA_pol_subH/Rpb5_CS"/>
</dbReference>
<dbReference type="InterPro" id="IPR036710">
    <property type="entry name" value="RNA_pol_Rpb5_N_sf"/>
</dbReference>
<dbReference type="InterPro" id="IPR035913">
    <property type="entry name" value="RPB5-like_sf"/>
</dbReference>
<dbReference type="GO" id="GO:0006362">
    <property type="term" value="P:transcription elongation by RNA polymerase I"/>
    <property type="evidence" value="ECO:0007669"/>
    <property type="project" value="TreeGrafter"/>
</dbReference>